<dbReference type="EMBL" id="HG322949">
    <property type="protein sequence ID" value="CDG85494.1"/>
    <property type="molecule type" value="Genomic_DNA"/>
</dbReference>
<dbReference type="HOGENOM" id="CLU_2395759_0_0_4"/>
<keyword evidence="3" id="KW-1185">Reference proteome</keyword>
<evidence type="ECO:0000313" key="2">
    <source>
        <dbReference type="EMBL" id="CDG85494.1"/>
    </source>
</evidence>
<dbReference type="KEGG" id="jag:GJA_4891"/>
<evidence type="ECO:0000256" key="1">
    <source>
        <dbReference type="SAM" id="MobiDB-lite"/>
    </source>
</evidence>
<feature type="region of interest" description="Disordered" evidence="1">
    <location>
        <begin position="1"/>
        <end position="26"/>
    </location>
</feature>
<accession>W0V9L0</accession>
<reference evidence="2 3" key="1">
    <citation type="journal article" date="2015" name="Genome Announc.">
        <title>Genome Sequence of Mushroom Soft-Rot Pathogen Janthinobacterium agaricidamnosum.</title>
        <authorList>
            <person name="Graupner K."/>
            <person name="Lackner G."/>
            <person name="Hertweck C."/>
        </authorList>
    </citation>
    <scope>NUCLEOTIDE SEQUENCE [LARGE SCALE GENOMIC DNA]</scope>
    <source>
        <strain evidence="3">NBRC 102515 / DSM 9628</strain>
    </source>
</reference>
<dbReference type="Proteomes" id="UP000027604">
    <property type="component" value="Chromosome I"/>
</dbReference>
<dbReference type="AlphaFoldDB" id="W0V9L0"/>
<feature type="compositionally biased region" description="Basic and acidic residues" evidence="1">
    <location>
        <begin position="9"/>
        <end position="26"/>
    </location>
</feature>
<organism evidence="2 3">
    <name type="scientific">Janthinobacterium agaricidamnosum NBRC 102515 = DSM 9628</name>
    <dbReference type="NCBI Taxonomy" id="1349767"/>
    <lineage>
        <taxon>Bacteria</taxon>
        <taxon>Pseudomonadati</taxon>
        <taxon>Pseudomonadota</taxon>
        <taxon>Betaproteobacteria</taxon>
        <taxon>Burkholderiales</taxon>
        <taxon>Oxalobacteraceae</taxon>
        <taxon>Janthinobacterium</taxon>
    </lineage>
</organism>
<proteinExistence type="predicted"/>
<evidence type="ECO:0000313" key="3">
    <source>
        <dbReference type="Proteomes" id="UP000027604"/>
    </source>
</evidence>
<gene>
    <name evidence="2" type="ORF">GJA_4891</name>
</gene>
<protein>
    <submittedName>
        <fullName evidence="2">Uncharacterized protein</fullName>
    </submittedName>
</protein>
<dbReference type="STRING" id="1349767.GJA_4891"/>
<dbReference type="PATRIC" id="fig|1349767.4.peg.1511"/>
<sequence>MRRRSRGRASRDFRRHDIGDTGGDTRRGLARRLVGGNWLCLRCGGAHRHHGGQSYNGESVFQRTFLAMRANTDSTPNPPFACFTYVTKYLTNC</sequence>
<name>W0V9L0_9BURK</name>